<gene>
    <name evidence="1" type="ORF">B0I00_1524</name>
</gene>
<dbReference type="RefSeq" id="WP_100866782.1">
    <property type="nucleotide sequence ID" value="NZ_PHUF01000003.1"/>
</dbReference>
<sequence>MVAQPQHDPSGPRVCLYDSHDGNEGHRLDYYALFARLLGAKRTGSWFTAALTRRPVLVGALEASMPRYVLLALARAALGRPTAGLLFRPLPVLDPDTPKLRLKRAMLRLLLRVPGVTTFTLLPFALEPRFAEVAKDWIWDPQLWDLHYPEPLAAHTQGGLAARIRAAAGTRRICCAIGRQDVSKGFDQFAQTYVARDDLHGEWLFAFGGGTTPEIAVEQAQFERAGGLAEPVFVDEVGLRDLYACADAVWCSYAPDYDQASGIFGRAVQLGVPVIVRRGTLIERHCLSGGLVHLTHDGNPANLPLGSIGRRQPPDTAAATARSQGAESVRRLMAALGLAP</sequence>
<organism evidence="1 2">
    <name type="scientific">Novosphingobium kunmingense</name>
    <dbReference type="NCBI Taxonomy" id="1211806"/>
    <lineage>
        <taxon>Bacteria</taxon>
        <taxon>Pseudomonadati</taxon>
        <taxon>Pseudomonadota</taxon>
        <taxon>Alphaproteobacteria</taxon>
        <taxon>Sphingomonadales</taxon>
        <taxon>Sphingomonadaceae</taxon>
        <taxon>Novosphingobium</taxon>
    </lineage>
</organism>
<dbReference type="OrthoDB" id="7210314at2"/>
<dbReference type="SUPFAM" id="SSF53756">
    <property type="entry name" value="UDP-Glycosyltransferase/glycogen phosphorylase"/>
    <property type="match status" value="1"/>
</dbReference>
<comment type="caution">
    <text evidence="1">The sequence shown here is derived from an EMBL/GenBank/DDBJ whole genome shotgun (WGS) entry which is preliminary data.</text>
</comment>
<dbReference type="AlphaFoldDB" id="A0A2N0HK09"/>
<proteinExistence type="predicted"/>
<dbReference type="Proteomes" id="UP000232587">
    <property type="component" value="Unassembled WGS sequence"/>
</dbReference>
<name>A0A2N0HK09_9SPHN</name>
<reference evidence="1 2" key="1">
    <citation type="submission" date="2017-11" db="EMBL/GenBank/DDBJ databases">
        <title>Genomic Encyclopedia of Type Strains, Phase III (KMG-III): the genomes of soil and plant-associated and newly described type strains.</title>
        <authorList>
            <person name="Whitman W."/>
        </authorList>
    </citation>
    <scope>NUCLEOTIDE SEQUENCE [LARGE SCALE GENOMIC DNA]</scope>
    <source>
        <strain evidence="1 2">CGMCC 1.12274</strain>
    </source>
</reference>
<evidence type="ECO:0008006" key="3">
    <source>
        <dbReference type="Google" id="ProtNLM"/>
    </source>
</evidence>
<dbReference type="EMBL" id="PHUF01000003">
    <property type="protein sequence ID" value="PKB19293.1"/>
    <property type="molecule type" value="Genomic_DNA"/>
</dbReference>
<evidence type="ECO:0000313" key="1">
    <source>
        <dbReference type="EMBL" id="PKB19293.1"/>
    </source>
</evidence>
<evidence type="ECO:0000313" key="2">
    <source>
        <dbReference type="Proteomes" id="UP000232587"/>
    </source>
</evidence>
<protein>
    <recommendedName>
        <fullName evidence="3">Glycosyltransferase involved in cell wall biosynthesis</fullName>
    </recommendedName>
</protein>
<keyword evidence="2" id="KW-1185">Reference proteome</keyword>
<accession>A0A2N0HK09</accession>